<dbReference type="STRING" id="402734.SAMN05660918_2834"/>
<dbReference type="Proteomes" id="UP000199702">
    <property type="component" value="Unassembled WGS sequence"/>
</dbReference>
<name>A0A1H6XIT9_9FLAO</name>
<dbReference type="RefSeq" id="WP_091315230.1">
    <property type="nucleotide sequence ID" value="NZ_CBCSJU010000003.1"/>
</dbReference>
<protein>
    <recommendedName>
        <fullName evidence="3">Glycosyl transferase</fullName>
    </recommendedName>
</protein>
<dbReference type="AlphaFoldDB" id="A0A1H6XIT9"/>
<accession>A0A1H6XIT9</accession>
<sequence>MRILYAVQKTGNGHLARAQEIIPLLRIYGDVDILTSGSQSQINLGFPVDYDFKGISLFYGSNGNVSFLKTFFKNNYFQFIYQILKLNVYKYDLIINDYEPISAWACKLKGGNVVSLSHQSSLFFEETPKPKKTSWLSWKIFKNYAPVTKKYGFHFNEYNDKIFKPVIRKKVRNLKPSTSGNYIAYLPSYSDIKIIKELKRTSANWTIFSKHAKTSYSAHNCTVFPIDENEFLSAFANCAGVLCNAGFELPSEALYLKKKLFVIPIKKQIEQECNALALKEMGVLTSKKIDFNLIEMWILSNRIITVDYSNNVEGIIEDIVLENTSFDTEFLFI</sequence>
<dbReference type="Pfam" id="PF13528">
    <property type="entry name" value="Glyco_trans_1_3"/>
    <property type="match status" value="1"/>
</dbReference>
<dbReference type="OrthoDB" id="9793805at2"/>
<keyword evidence="2" id="KW-1185">Reference proteome</keyword>
<evidence type="ECO:0000313" key="2">
    <source>
        <dbReference type="Proteomes" id="UP000199702"/>
    </source>
</evidence>
<evidence type="ECO:0008006" key="3">
    <source>
        <dbReference type="Google" id="ProtNLM"/>
    </source>
</evidence>
<organism evidence="1 2">
    <name type="scientific">Flavobacterium terrigena</name>
    <dbReference type="NCBI Taxonomy" id="402734"/>
    <lineage>
        <taxon>Bacteria</taxon>
        <taxon>Pseudomonadati</taxon>
        <taxon>Bacteroidota</taxon>
        <taxon>Flavobacteriia</taxon>
        <taxon>Flavobacteriales</taxon>
        <taxon>Flavobacteriaceae</taxon>
        <taxon>Flavobacterium</taxon>
    </lineage>
</organism>
<proteinExistence type="predicted"/>
<dbReference type="EMBL" id="FNYA01000008">
    <property type="protein sequence ID" value="SEJ27464.1"/>
    <property type="molecule type" value="Genomic_DNA"/>
</dbReference>
<reference evidence="2" key="1">
    <citation type="submission" date="2016-10" db="EMBL/GenBank/DDBJ databases">
        <authorList>
            <person name="Varghese N."/>
            <person name="Submissions S."/>
        </authorList>
    </citation>
    <scope>NUCLEOTIDE SEQUENCE [LARGE SCALE GENOMIC DNA]</scope>
    <source>
        <strain evidence="2">DSM 17934</strain>
    </source>
</reference>
<gene>
    <name evidence="1" type="ORF">SAMN05660918_2834</name>
</gene>
<evidence type="ECO:0000313" key="1">
    <source>
        <dbReference type="EMBL" id="SEJ27464.1"/>
    </source>
</evidence>